<reference evidence="3" key="1">
    <citation type="submission" date="2021-11" db="EMBL/GenBank/DDBJ databases">
        <title>BS-T2-15 a new species belonging to the Comamonadaceae family isolated from the soil of a French oak forest.</title>
        <authorList>
            <person name="Mieszkin S."/>
            <person name="Alain K."/>
        </authorList>
    </citation>
    <scope>NUCLEOTIDE SEQUENCE</scope>
    <source>
        <strain evidence="3">BS-T2-15</strain>
    </source>
</reference>
<accession>A0A9X1YKG1</accession>
<dbReference type="InterPro" id="IPR011008">
    <property type="entry name" value="Dimeric_a/b-barrel"/>
</dbReference>
<gene>
    <name evidence="3" type="ORF">LPC04_19900</name>
</gene>
<proteinExistence type="inferred from homology"/>
<evidence type="ECO:0000256" key="1">
    <source>
        <dbReference type="ARBA" id="ARBA00007689"/>
    </source>
</evidence>
<name>A0A9X1YKG1_9BURK</name>
<dbReference type="RefSeq" id="WP_275684017.1">
    <property type="nucleotide sequence ID" value="NZ_JAJLJH010000006.1"/>
</dbReference>
<dbReference type="Pfam" id="PF03795">
    <property type="entry name" value="YCII"/>
    <property type="match status" value="1"/>
</dbReference>
<evidence type="ECO:0000259" key="2">
    <source>
        <dbReference type="Pfam" id="PF03795"/>
    </source>
</evidence>
<feature type="domain" description="YCII-related" evidence="2">
    <location>
        <begin position="25"/>
        <end position="89"/>
    </location>
</feature>
<dbReference type="SUPFAM" id="SSF54909">
    <property type="entry name" value="Dimeric alpha+beta barrel"/>
    <property type="match status" value="1"/>
</dbReference>
<dbReference type="InterPro" id="IPR005545">
    <property type="entry name" value="YCII"/>
</dbReference>
<protein>
    <submittedName>
        <fullName evidence="3">YciI family protein</fullName>
    </submittedName>
</protein>
<evidence type="ECO:0000313" key="3">
    <source>
        <dbReference type="EMBL" id="MCK9687974.1"/>
    </source>
</evidence>
<sequence>MAEPLQFLYRIVPTRADMLVTGLTEHEMQVMATHFAHLQKLAADGVVLMAGRTLVAGPETFGIVVFLASSLAEAEAVMRSDPAIAQGLMHCELFPYRVAVWADAFRLNT</sequence>
<dbReference type="EMBL" id="JAJLJH010000006">
    <property type="protein sequence ID" value="MCK9687974.1"/>
    <property type="molecule type" value="Genomic_DNA"/>
</dbReference>
<comment type="similarity">
    <text evidence="1">Belongs to the YciI family.</text>
</comment>
<organism evidence="3 4">
    <name type="scientific">Scleromatobacter humisilvae</name>
    <dbReference type="NCBI Taxonomy" id="2897159"/>
    <lineage>
        <taxon>Bacteria</taxon>
        <taxon>Pseudomonadati</taxon>
        <taxon>Pseudomonadota</taxon>
        <taxon>Betaproteobacteria</taxon>
        <taxon>Burkholderiales</taxon>
        <taxon>Sphaerotilaceae</taxon>
        <taxon>Scleromatobacter</taxon>
    </lineage>
</organism>
<comment type="caution">
    <text evidence="3">The sequence shown here is derived from an EMBL/GenBank/DDBJ whole genome shotgun (WGS) entry which is preliminary data.</text>
</comment>
<keyword evidence="4" id="KW-1185">Reference proteome</keyword>
<dbReference type="Proteomes" id="UP001139353">
    <property type="component" value="Unassembled WGS sequence"/>
</dbReference>
<dbReference type="Gene3D" id="3.30.70.1060">
    <property type="entry name" value="Dimeric alpha+beta barrel"/>
    <property type="match status" value="1"/>
</dbReference>
<evidence type="ECO:0000313" key="4">
    <source>
        <dbReference type="Proteomes" id="UP001139353"/>
    </source>
</evidence>
<dbReference type="AlphaFoldDB" id="A0A9X1YKG1"/>